<protein>
    <submittedName>
        <fullName evidence="1">Uncharacterized protein</fullName>
    </submittedName>
</protein>
<dbReference type="RefSeq" id="WP_126757759.1">
    <property type="nucleotide sequence ID" value="NZ_PIPQ01000005.1"/>
</dbReference>
<dbReference type="EMBL" id="PIPQ01000005">
    <property type="protein sequence ID" value="RUO39888.1"/>
    <property type="molecule type" value="Genomic_DNA"/>
</dbReference>
<proteinExistence type="predicted"/>
<accession>A0A432X170</accession>
<dbReference type="OrthoDB" id="1425096at2"/>
<name>A0A432X170_9GAMM</name>
<evidence type="ECO:0000313" key="1">
    <source>
        <dbReference type="EMBL" id="RUO39888.1"/>
    </source>
</evidence>
<dbReference type="AlphaFoldDB" id="A0A432X170"/>
<keyword evidence="2" id="KW-1185">Reference proteome</keyword>
<gene>
    <name evidence="1" type="ORF">CWE15_09050</name>
</gene>
<reference evidence="1 2" key="1">
    <citation type="journal article" date="2011" name="Front. Microbiol.">
        <title>Genomic signatures of strain selection and enhancement in Bacillus atrophaeus var. globigii, a historical biowarfare simulant.</title>
        <authorList>
            <person name="Gibbons H.S."/>
            <person name="Broomall S.M."/>
            <person name="McNew L.A."/>
            <person name="Daligault H."/>
            <person name="Chapman C."/>
            <person name="Bruce D."/>
            <person name="Karavis M."/>
            <person name="Krepps M."/>
            <person name="McGregor P.A."/>
            <person name="Hong C."/>
            <person name="Park K.H."/>
            <person name="Akmal A."/>
            <person name="Feldman A."/>
            <person name="Lin J.S."/>
            <person name="Chang W.E."/>
            <person name="Higgs B.W."/>
            <person name="Demirev P."/>
            <person name="Lindquist J."/>
            <person name="Liem A."/>
            <person name="Fochler E."/>
            <person name="Read T.D."/>
            <person name="Tapia R."/>
            <person name="Johnson S."/>
            <person name="Bishop-Lilly K.A."/>
            <person name="Detter C."/>
            <person name="Han C."/>
            <person name="Sozhamannan S."/>
            <person name="Rosenzweig C.N."/>
            <person name="Skowronski E.W."/>
        </authorList>
    </citation>
    <scope>NUCLEOTIDE SEQUENCE [LARGE SCALE GENOMIC DNA]</scope>
    <source>
        <strain evidence="1 2">AIT1</strain>
    </source>
</reference>
<dbReference type="Proteomes" id="UP000286976">
    <property type="component" value="Unassembled WGS sequence"/>
</dbReference>
<comment type="caution">
    <text evidence="1">The sequence shown here is derived from an EMBL/GenBank/DDBJ whole genome shotgun (WGS) entry which is preliminary data.</text>
</comment>
<sequence length="220" mass="25453">MDYKQLKAYQREHREGWAQGLSLRVHRALSWLKKAELEREREDLDGEFVFLWVSFNAAYASNHSVLSRAYERDVYGQFFERLVGYDTKRKLYNLVWSQYSGSIRTLLNNKYVFQPYWDDVNDKEHDLGWEERFAGAKKRANTALGSQDTVTVLSIIMDRLYTLRNQLLHGGATYGSGLNREQVQVACQLLGDIVPLVIHLMMCGSHEVWGDAAYFEAGKG</sequence>
<organism evidence="1 2">
    <name type="scientific">Aliidiomarina taiwanensis</name>
    <dbReference type="NCBI Taxonomy" id="946228"/>
    <lineage>
        <taxon>Bacteria</taxon>
        <taxon>Pseudomonadati</taxon>
        <taxon>Pseudomonadota</taxon>
        <taxon>Gammaproteobacteria</taxon>
        <taxon>Alteromonadales</taxon>
        <taxon>Idiomarinaceae</taxon>
        <taxon>Aliidiomarina</taxon>
    </lineage>
</organism>
<evidence type="ECO:0000313" key="2">
    <source>
        <dbReference type="Proteomes" id="UP000286976"/>
    </source>
</evidence>